<dbReference type="EMBL" id="JBHUOK010000033">
    <property type="protein sequence ID" value="MFD2791388.1"/>
    <property type="molecule type" value="Genomic_DNA"/>
</dbReference>
<keyword evidence="1" id="KW-0812">Transmembrane</keyword>
<evidence type="ECO:0000313" key="4">
    <source>
        <dbReference type="EMBL" id="MFD2791388.1"/>
    </source>
</evidence>
<dbReference type="Pfam" id="PF13387">
    <property type="entry name" value="Lnb_N"/>
    <property type="match status" value="1"/>
</dbReference>
<evidence type="ECO:0000259" key="3">
    <source>
        <dbReference type="Pfam" id="PF25221"/>
    </source>
</evidence>
<dbReference type="InterPro" id="IPR057436">
    <property type="entry name" value="5TMH_Lnb"/>
</dbReference>
<organism evidence="4 5">
    <name type="scientific">Arenibacter antarcticus</name>
    <dbReference type="NCBI Taxonomy" id="2040469"/>
    <lineage>
        <taxon>Bacteria</taxon>
        <taxon>Pseudomonadati</taxon>
        <taxon>Bacteroidota</taxon>
        <taxon>Flavobacteriia</taxon>
        <taxon>Flavobacteriales</taxon>
        <taxon>Flavobacteriaceae</taxon>
        <taxon>Arenibacter</taxon>
    </lineage>
</organism>
<protein>
    <submittedName>
        <fullName evidence="4">DUF4105 domain-containing protein</fullName>
    </submittedName>
</protein>
<evidence type="ECO:0000256" key="1">
    <source>
        <dbReference type="SAM" id="Phobius"/>
    </source>
</evidence>
<keyword evidence="5" id="KW-1185">Reference proteome</keyword>
<sequence>MTVVSLYNMRLKNQIFLFFFSISIFCWAQQGHLSPNAQISVLTCGSGDDLYTTFGHSAFRVQDPVQGLDVVYNYGTFDFDPPMFYVDFAMGDMYYSLSKQDMPYFLYAYELENRWVKEQLLKLGESEKDILYQFLETNHLPQNRDYKYDFFYNNCATKIGDVLKETLGDQLLFHEEHLQEKYTFRELIHQNLTLNSWSSFGIDLALGSVIDKSANAREHMFLPLYVMNQLSNTTLDGADLVSRERTILSSKEKKSEQTFFTTPLFWILALMLFVLAITYLDYKNNVRSRILDFGLFSITGLAGILLLFLWFFTDHTATANNFNVLWVFPLNTIVAFIILKKNIKNSWLPNYLLLLLVMVLLTAILWIFNIQSFSPLIIPLLLMFGIRYFFLWNYFQQQIRLK</sequence>
<comment type="caution">
    <text evidence="4">The sequence shown here is derived from an EMBL/GenBank/DDBJ whole genome shotgun (WGS) entry which is preliminary data.</text>
</comment>
<dbReference type="RefSeq" id="WP_251808405.1">
    <property type="nucleotide sequence ID" value="NZ_CP166679.1"/>
</dbReference>
<feature type="domain" description="Lnb-like transmembrane" evidence="3">
    <location>
        <begin position="256"/>
        <end position="392"/>
    </location>
</feature>
<gene>
    <name evidence="4" type="ORF">ACFS1K_16570</name>
</gene>
<keyword evidence="1" id="KW-1133">Transmembrane helix</keyword>
<feature type="transmembrane region" description="Helical" evidence="1">
    <location>
        <begin position="294"/>
        <end position="313"/>
    </location>
</feature>
<keyword evidence="1" id="KW-0472">Membrane</keyword>
<dbReference type="InterPro" id="IPR025178">
    <property type="entry name" value="Lnb_N"/>
</dbReference>
<evidence type="ECO:0000313" key="5">
    <source>
        <dbReference type="Proteomes" id="UP001597532"/>
    </source>
</evidence>
<reference evidence="5" key="1">
    <citation type="journal article" date="2019" name="Int. J. Syst. Evol. Microbiol.">
        <title>The Global Catalogue of Microorganisms (GCM) 10K type strain sequencing project: providing services to taxonomists for standard genome sequencing and annotation.</title>
        <authorList>
            <consortium name="The Broad Institute Genomics Platform"/>
            <consortium name="The Broad Institute Genome Sequencing Center for Infectious Disease"/>
            <person name="Wu L."/>
            <person name="Ma J."/>
        </authorList>
    </citation>
    <scope>NUCLEOTIDE SEQUENCE [LARGE SCALE GENOMIC DNA]</scope>
    <source>
        <strain evidence="5">KCTC 52924</strain>
    </source>
</reference>
<dbReference type="Proteomes" id="UP001597532">
    <property type="component" value="Unassembled WGS sequence"/>
</dbReference>
<feature type="transmembrane region" description="Helical" evidence="1">
    <location>
        <begin position="376"/>
        <end position="395"/>
    </location>
</feature>
<feature type="transmembrane region" description="Helical" evidence="1">
    <location>
        <begin position="319"/>
        <end position="339"/>
    </location>
</feature>
<feature type="transmembrane region" description="Helical" evidence="1">
    <location>
        <begin position="264"/>
        <end position="282"/>
    </location>
</feature>
<dbReference type="Pfam" id="PF25221">
    <property type="entry name" value="5TMH_Lnb"/>
    <property type="match status" value="1"/>
</dbReference>
<accession>A0ABW5VI76</accession>
<name>A0ABW5VI76_9FLAO</name>
<proteinExistence type="predicted"/>
<evidence type="ECO:0000259" key="2">
    <source>
        <dbReference type="Pfam" id="PF13387"/>
    </source>
</evidence>
<feature type="transmembrane region" description="Helical" evidence="1">
    <location>
        <begin position="351"/>
        <end position="370"/>
    </location>
</feature>
<feature type="domain" description="Lnb N-terminal periplasmic" evidence="2">
    <location>
        <begin position="36"/>
        <end position="187"/>
    </location>
</feature>